<evidence type="ECO:0000259" key="8">
    <source>
        <dbReference type="SMART" id="SM01312"/>
    </source>
</evidence>
<keyword evidence="7" id="KW-0539">Nucleus</keyword>
<dbReference type="GO" id="GO:0005634">
    <property type="term" value="C:nucleus"/>
    <property type="evidence" value="ECO:0007669"/>
    <property type="project" value="UniProtKB-SubCell"/>
</dbReference>
<dbReference type="AlphaFoldDB" id="A0AAD6RWE8"/>
<protein>
    <recommendedName>
        <fullName evidence="5">Restriction of telomere capping protein 4</fullName>
    </recommendedName>
</protein>
<comment type="caution">
    <text evidence="9">The sequence shown here is derived from an EMBL/GenBank/DDBJ whole genome shotgun (WGS) entry which is preliminary data.</text>
</comment>
<evidence type="ECO:0000256" key="1">
    <source>
        <dbReference type="ARBA" id="ARBA00002738"/>
    </source>
</evidence>
<keyword evidence="10" id="KW-1185">Reference proteome</keyword>
<organism evidence="9 10">
    <name type="scientific">Mycena alexandri</name>
    <dbReference type="NCBI Taxonomy" id="1745969"/>
    <lineage>
        <taxon>Eukaryota</taxon>
        <taxon>Fungi</taxon>
        <taxon>Dikarya</taxon>
        <taxon>Basidiomycota</taxon>
        <taxon>Agaricomycotina</taxon>
        <taxon>Agaricomycetes</taxon>
        <taxon>Agaricomycetidae</taxon>
        <taxon>Agaricales</taxon>
        <taxon>Marasmiineae</taxon>
        <taxon>Mycenaceae</taxon>
        <taxon>Mycena</taxon>
    </lineage>
</organism>
<evidence type="ECO:0000256" key="7">
    <source>
        <dbReference type="ARBA" id="ARBA00023242"/>
    </source>
</evidence>
<dbReference type="GO" id="GO:0005737">
    <property type="term" value="C:cytoplasm"/>
    <property type="evidence" value="ECO:0007669"/>
    <property type="project" value="UniProtKB-SubCell"/>
</dbReference>
<evidence type="ECO:0000256" key="3">
    <source>
        <dbReference type="ARBA" id="ARBA00004496"/>
    </source>
</evidence>
<comment type="similarity">
    <text evidence="4">Belongs to the RTC4 family.</text>
</comment>
<evidence type="ECO:0000256" key="6">
    <source>
        <dbReference type="ARBA" id="ARBA00022490"/>
    </source>
</evidence>
<name>A0AAD6RWE8_9AGAR</name>
<dbReference type="Pfam" id="PF14474">
    <property type="entry name" value="RTC4"/>
    <property type="match status" value="1"/>
</dbReference>
<comment type="subcellular location">
    <subcellularLocation>
        <location evidence="3">Cytoplasm</location>
    </subcellularLocation>
    <subcellularLocation>
        <location evidence="2">Nucleus</location>
    </subcellularLocation>
</comment>
<feature type="domain" description="Restriction of telomere capping protein 4 C-terminal" evidence="8">
    <location>
        <begin position="138"/>
        <end position="281"/>
    </location>
</feature>
<evidence type="ECO:0000313" key="9">
    <source>
        <dbReference type="EMBL" id="KAJ7016594.1"/>
    </source>
</evidence>
<evidence type="ECO:0000256" key="2">
    <source>
        <dbReference type="ARBA" id="ARBA00004123"/>
    </source>
</evidence>
<dbReference type="PANTHER" id="PTHR41391">
    <property type="entry name" value="RESTRICTION OF TELOMERE CAPPING PROTEIN 4"/>
    <property type="match status" value="1"/>
</dbReference>
<dbReference type="EMBL" id="JARJCM010000483">
    <property type="protein sequence ID" value="KAJ7016594.1"/>
    <property type="molecule type" value="Genomic_DNA"/>
</dbReference>
<dbReference type="SMART" id="SM01312">
    <property type="entry name" value="RTC4"/>
    <property type="match status" value="1"/>
</dbReference>
<dbReference type="Proteomes" id="UP001218188">
    <property type="component" value="Unassembled WGS sequence"/>
</dbReference>
<comment type="function">
    <text evidence="1">May be involved in a process influencing telomere capping.</text>
</comment>
<reference evidence="9" key="1">
    <citation type="submission" date="2023-03" db="EMBL/GenBank/DDBJ databases">
        <title>Massive genome expansion in bonnet fungi (Mycena s.s.) driven by repeated elements and novel gene families across ecological guilds.</title>
        <authorList>
            <consortium name="Lawrence Berkeley National Laboratory"/>
            <person name="Harder C.B."/>
            <person name="Miyauchi S."/>
            <person name="Viragh M."/>
            <person name="Kuo A."/>
            <person name="Thoen E."/>
            <person name="Andreopoulos B."/>
            <person name="Lu D."/>
            <person name="Skrede I."/>
            <person name="Drula E."/>
            <person name="Henrissat B."/>
            <person name="Morin E."/>
            <person name="Kohler A."/>
            <person name="Barry K."/>
            <person name="LaButti K."/>
            <person name="Morin E."/>
            <person name="Salamov A."/>
            <person name="Lipzen A."/>
            <person name="Mereny Z."/>
            <person name="Hegedus B."/>
            <person name="Baldrian P."/>
            <person name="Stursova M."/>
            <person name="Weitz H."/>
            <person name="Taylor A."/>
            <person name="Grigoriev I.V."/>
            <person name="Nagy L.G."/>
            <person name="Martin F."/>
            <person name="Kauserud H."/>
        </authorList>
    </citation>
    <scope>NUCLEOTIDE SEQUENCE</scope>
    <source>
        <strain evidence="9">CBHHK200</strain>
    </source>
</reference>
<evidence type="ECO:0000256" key="5">
    <source>
        <dbReference type="ARBA" id="ARBA00015162"/>
    </source>
</evidence>
<accession>A0AAD6RWE8</accession>
<dbReference type="InterPro" id="IPR039024">
    <property type="entry name" value="RTC4"/>
</dbReference>
<sequence length="296" mass="33268">MSTQELAPQKRTRYADEESVVLARNYKFSDEETDNRFISPDRDPESLCPYCDRLLPEVPTAALADLLEEAYRRSYRDARPANPLGRKAPVGVYASLCTRHMFESELMPKATAEGWPTAIDWSALSARVVALKNHLEGILHDAGRPIVYNQEKPMDTVPGAGPRMECIFWRELVGALELHGSRRAIGVEGLFGTFDKVQPGYYGEKGFVIMHETLDAMFPMETTSTDTIEPLELREFIGRVLIPEVAMCLIMEDMGINVGEEQRAVTIMRESSGYGVSMFPTEDENDFQGDGILFEE</sequence>
<proteinExistence type="inferred from homology"/>
<dbReference type="InterPro" id="IPR028094">
    <property type="entry name" value="RTC4_C"/>
</dbReference>
<dbReference type="PANTHER" id="PTHR41391:SF1">
    <property type="entry name" value="RESTRICTION OF TELOMERE CAPPING PROTEIN 4"/>
    <property type="match status" value="1"/>
</dbReference>
<evidence type="ECO:0000313" key="10">
    <source>
        <dbReference type="Proteomes" id="UP001218188"/>
    </source>
</evidence>
<evidence type="ECO:0000256" key="4">
    <source>
        <dbReference type="ARBA" id="ARBA00009461"/>
    </source>
</evidence>
<gene>
    <name evidence="9" type="ORF">C8F04DRAFT_1281011</name>
</gene>
<keyword evidence="6" id="KW-0963">Cytoplasm</keyword>